<evidence type="ECO:0000259" key="8">
    <source>
        <dbReference type="PROSITE" id="PS51733"/>
    </source>
</evidence>
<gene>
    <name evidence="9" type="ORF">GCM10008908_10950</name>
</gene>
<organism evidence="9 10">
    <name type="scientific">Clostridium subterminale</name>
    <dbReference type="NCBI Taxonomy" id="1550"/>
    <lineage>
        <taxon>Bacteria</taxon>
        <taxon>Bacillati</taxon>
        <taxon>Bacillota</taxon>
        <taxon>Clostridia</taxon>
        <taxon>Eubacteriales</taxon>
        <taxon>Clostridiaceae</taxon>
        <taxon>Clostridium</taxon>
    </lineage>
</organism>
<dbReference type="InterPro" id="IPR004143">
    <property type="entry name" value="BPL_LPL_catalytic"/>
</dbReference>
<evidence type="ECO:0000256" key="1">
    <source>
        <dbReference type="ARBA" id="ARBA00005085"/>
    </source>
</evidence>
<comment type="catalytic activity">
    <reaction evidence="7">
        <text>L-lysyl-[lipoyl-carrier protein] + (R)-lipoate + ATP = N(6)-[(R)-lipoyl]-L-lysyl-[lipoyl-carrier protein] + AMP + diphosphate + H(+)</text>
        <dbReference type="Rhea" id="RHEA:49288"/>
        <dbReference type="Rhea" id="RHEA-COMP:10500"/>
        <dbReference type="Rhea" id="RHEA-COMP:10502"/>
        <dbReference type="ChEBI" id="CHEBI:15378"/>
        <dbReference type="ChEBI" id="CHEBI:29969"/>
        <dbReference type="ChEBI" id="CHEBI:30616"/>
        <dbReference type="ChEBI" id="CHEBI:33019"/>
        <dbReference type="ChEBI" id="CHEBI:83088"/>
        <dbReference type="ChEBI" id="CHEBI:83099"/>
        <dbReference type="ChEBI" id="CHEBI:456215"/>
        <dbReference type="EC" id="6.3.1.20"/>
    </reaction>
</comment>
<dbReference type="Proteomes" id="UP001501047">
    <property type="component" value="Unassembled WGS sequence"/>
</dbReference>
<dbReference type="EMBL" id="BAAACI010000001">
    <property type="protein sequence ID" value="GAA0769397.1"/>
    <property type="molecule type" value="Genomic_DNA"/>
</dbReference>
<dbReference type="PROSITE" id="PS51733">
    <property type="entry name" value="BPL_LPL_CATALYTIC"/>
    <property type="match status" value="1"/>
</dbReference>
<keyword evidence="6" id="KW-0067">ATP-binding</keyword>
<dbReference type="Pfam" id="PF21948">
    <property type="entry name" value="LplA-B_cat"/>
    <property type="match status" value="1"/>
</dbReference>
<evidence type="ECO:0000313" key="9">
    <source>
        <dbReference type="EMBL" id="GAA0769397.1"/>
    </source>
</evidence>
<proteinExistence type="predicted"/>
<keyword evidence="5" id="KW-0547">Nucleotide-binding</keyword>
<evidence type="ECO:0000256" key="5">
    <source>
        <dbReference type="ARBA" id="ARBA00022741"/>
    </source>
</evidence>
<comment type="pathway">
    <text evidence="2">Protein modification; protein lipoylation via exogenous pathway; protein N(6)-(lipoyl)lysine from lipoate: step 1/2.</text>
</comment>
<evidence type="ECO:0000313" key="10">
    <source>
        <dbReference type="Proteomes" id="UP001501047"/>
    </source>
</evidence>
<dbReference type="GO" id="GO:0016874">
    <property type="term" value="F:ligase activity"/>
    <property type="evidence" value="ECO:0007669"/>
    <property type="project" value="UniProtKB-KW"/>
</dbReference>
<evidence type="ECO:0000256" key="3">
    <source>
        <dbReference type="ARBA" id="ARBA00012367"/>
    </source>
</evidence>
<dbReference type="InterPro" id="IPR045864">
    <property type="entry name" value="aa-tRNA-synth_II/BPL/LPL"/>
</dbReference>
<comment type="caution">
    <text evidence="9">The sequence shown here is derived from an EMBL/GenBank/DDBJ whole genome shotgun (WGS) entry which is preliminary data.</text>
</comment>
<dbReference type="PANTHER" id="PTHR12561:SF3">
    <property type="entry name" value="LIPOYLTRANSFERASE 1, MITOCHONDRIAL"/>
    <property type="match status" value="1"/>
</dbReference>
<dbReference type="EC" id="6.3.1.20" evidence="3"/>
<dbReference type="RefSeq" id="WP_343824358.1">
    <property type="nucleotide sequence ID" value="NZ_BAAACI010000001.1"/>
</dbReference>
<dbReference type="PANTHER" id="PTHR12561">
    <property type="entry name" value="LIPOATE-PROTEIN LIGASE"/>
    <property type="match status" value="1"/>
</dbReference>
<dbReference type="Pfam" id="PF10437">
    <property type="entry name" value="Lip_prot_lig_C"/>
    <property type="match status" value="1"/>
</dbReference>
<dbReference type="SUPFAM" id="SSF55681">
    <property type="entry name" value="Class II aaRS and biotin synthetases"/>
    <property type="match status" value="1"/>
</dbReference>
<evidence type="ECO:0000256" key="7">
    <source>
        <dbReference type="ARBA" id="ARBA00048037"/>
    </source>
</evidence>
<evidence type="ECO:0000256" key="6">
    <source>
        <dbReference type="ARBA" id="ARBA00022840"/>
    </source>
</evidence>
<dbReference type="InterPro" id="IPR019491">
    <property type="entry name" value="Lipoate_protein_ligase_C"/>
</dbReference>
<dbReference type="Gene3D" id="3.30.390.50">
    <property type="entry name" value="CO dehydrogenase flavoprotein, C-terminal domain"/>
    <property type="match status" value="1"/>
</dbReference>
<keyword evidence="10" id="KW-1185">Reference proteome</keyword>
<name>A0ABP3VYS0_CLOSU</name>
<protein>
    <recommendedName>
        <fullName evidence="3">lipoate--protein ligase</fullName>
        <ecNumber evidence="3">6.3.1.20</ecNumber>
    </recommendedName>
</protein>
<reference evidence="10" key="1">
    <citation type="journal article" date="2019" name="Int. J. Syst. Evol. Microbiol.">
        <title>The Global Catalogue of Microorganisms (GCM) 10K type strain sequencing project: providing services to taxonomists for standard genome sequencing and annotation.</title>
        <authorList>
            <consortium name="The Broad Institute Genomics Platform"/>
            <consortium name="The Broad Institute Genome Sequencing Center for Infectious Disease"/>
            <person name="Wu L."/>
            <person name="Ma J."/>
        </authorList>
    </citation>
    <scope>NUCLEOTIDE SEQUENCE [LARGE SCALE GENOMIC DNA]</scope>
    <source>
        <strain evidence="10">JCM 1417</strain>
    </source>
</reference>
<evidence type="ECO:0000256" key="2">
    <source>
        <dbReference type="ARBA" id="ARBA00005124"/>
    </source>
</evidence>
<comment type="pathway">
    <text evidence="1">Protein modification; protein lipoylation via exogenous pathway; protein N(6)-(lipoyl)lysine from lipoate: step 2/2.</text>
</comment>
<sequence length="306" mass="35272">MNKVIISKEVNPYYNLALEEDLFRNIKSGETILYLWQNENTVVIGRNQNPYKECDLGYMKEKNIILARRISGGGAVFHDLGNLNFTFITKEIDSNLDKQLQIIKDAVEEYGFKVEFSGRNDLLLNNRKFSGHAFYCEDGNYFHHGTLMIDVDITKLEKVLTPSKLKLKSKGIESVKSRVINLIDICSELTVENLIQSLVSSFKNIYGNFQKIDIYNMSNYVPKLYDEYSSKLWNYGESPQYDVVLEEKTGIGNVDINLTVESGKIVRVKIFSDTLENIDLRKIEEQLIGIIFSREEVIKLIEKYIS</sequence>
<dbReference type="Gene3D" id="3.30.930.10">
    <property type="entry name" value="Bira Bifunctional Protein, Domain 2"/>
    <property type="match status" value="1"/>
</dbReference>
<evidence type="ECO:0000256" key="4">
    <source>
        <dbReference type="ARBA" id="ARBA00022598"/>
    </source>
</evidence>
<dbReference type="SUPFAM" id="SSF82649">
    <property type="entry name" value="SufE/NifU"/>
    <property type="match status" value="1"/>
</dbReference>
<accession>A0ABP3VYS0</accession>
<feature type="domain" description="BPL/LPL catalytic" evidence="8">
    <location>
        <begin position="27"/>
        <end position="210"/>
    </location>
</feature>
<dbReference type="CDD" id="cd16443">
    <property type="entry name" value="LplA"/>
    <property type="match status" value="1"/>
</dbReference>
<keyword evidence="4 9" id="KW-0436">Ligase</keyword>
<dbReference type="InterPro" id="IPR004562">
    <property type="entry name" value="LipoylTrfase_LipoateP_Ligase"/>
</dbReference>
<dbReference type="NCBIfam" id="TIGR00545">
    <property type="entry name" value="lipoyltrans"/>
    <property type="match status" value="1"/>
</dbReference>